<name>A0ACC6C6M5_9BURK</name>
<proteinExistence type="predicted"/>
<sequence>MPPERRPAPAAPRGGCVLQGLLLLPALLAALWLGWLLQQRLGWLQHGLWLQGEVVDLHRSTRVGPTGSSRSAVRLEVEVDVVDPRREDRPARVSLLAPTLYPLLQPGDRLTLLHDPLTQPANAAFVPAHPLSLGLAPALGLLVVGVLWAFPYTGLLKRHPQPGPERRRAARRLQALLVVAAALPVVAGQALALRDRAARQADLSLEARWPSWPELDAAAPRPWWWARLPWRGLDPLQAGSEAQLAWLRAGGLGEDDRAQRRYKLVRAQMLGLRERPAELAALLSAGHDPQFIPLYRFYLQHYLHAEWREPGCSRCNDASLVTEMAGDLMTMLIHDGRLDEAGHWAPLIAARKLPGADARARLSFLSAYRGWLEASQGVEAARAQLQPLVGNAIVAAHEDGETWALARWEAFWRSHVPRPPGH</sequence>
<keyword evidence="2" id="KW-1185">Reference proteome</keyword>
<evidence type="ECO:0000313" key="2">
    <source>
        <dbReference type="Proteomes" id="UP001076464"/>
    </source>
</evidence>
<dbReference type="EMBL" id="JAPPUY010000001">
    <property type="protein sequence ID" value="MCY4744042.1"/>
    <property type="molecule type" value="Genomic_DNA"/>
</dbReference>
<organism evidence="1 2">
    <name type="scientific">Roseateles hydrophilus</name>
    <dbReference type="NCBI Taxonomy" id="2975054"/>
    <lineage>
        <taxon>Bacteria</taxon>
        <taxon>Pseudomonadati</taxon>
        <taxon>Pseudomonadota</taxon>
        <taxon>Betaproteobacteria</taxon>
        <taxon>Burkholderiales</taxon>
        <taxon>Sphaerotilaceae</taxon>
        <taxon>Roseateles</taxon>
    </lineage>
</organism>
<comment type="caution">
    <text evidence="1">The sequence shown here is derived from an EMBL/GenBank/DDBJ whole genome shotgun (WGS) entry which is preliminary data.</text>
</comment>
<reference evidence="1" key="1">
    <citation type="submission" date="2022-08" db="EMBL/GenBank/DDBJ databases">
        <title>Genome sequencing of Pelomonas sp. UHG3.</title>
        <authorList>
            <person name="So Y."/>
        </authorList>
    </citation>
    <scope>NUCLEOTIDE SEQUENCE</scope>
    <source>
        <strain evidence="1">UHG3</strain>
    </source>
</reference>
<dbReference type="Proteomes" id="UP001076464">
    <property type="component" value="Unassembled WGS sequence"/>
</dbReference>
<evidence type="ECO:0000313" key="1">
    <source>
        <dbReference type="EMBL" id="MCY4744042.1"/>
    </source>
</evidence>
<accession>A0ACC6C6M5</accession>
<gene>
    <name evidence="1" type="ORF">NYO99_03565</name>
</gene>
<protein>
    <submittedName>
        <fullName evidence="1">Uncharacterized protein</fullName>
    </submittedName>
</protein>